<feature type="transmembrane region" description="Helical" evidence="7">
    <location>
        <begin position="287"/>
        <end position="309"/>
    </location>
</feature>
<evidence type="ECO:0000259" key="8">
    <source>
        <dbReference type="PROSITE" id="PS50850"/>
    </source>
</evidence>
<dbReference type="EMBL" id="WNZX01000007">
    <property type="protein sequence ID" value="MUG71169.1"/>
    <property type="molecule type" value="Genomic_DNA"/>
</dbReference>
<keyword evidence="3" id="KW-1003">Cell membrane</keyword>
<dbReference type="SUPFAM" id="SSF103473">
    <property type="entry name" value="MFS general substrate transporter"/>
    <property type="match status" value="2"/>
</dbReference>
<feature type="transmembrane region" description="Helical" evidence="7">
    <location>
        <begin position="195"/>
        <end position="219"/>
    </location>
</feature>
<dbReference type="Gene3D" id="1.20.1250.20">
    <property type="entry name" value="MFS general substrate transporter like domains"/>
    <property type="match status" value="2"/>
</dbReference>
<dbReference type="GO" id="GO:0022857">
    <property type="term" value="F:transmembrane transporter activity"/>
    <property type="evidence" value="ECO:0007669"/>
    <property type="project" value="InterPro"/>
</dbReference>
<evidence type="ECO:0000256" key="6">
    <source>
        <dbReference type="ARBA" id="ARBA00023136"/>
    </source>
</evidence>
<evidence type="ECO:0000256" key="7">
    <source>
        <dbReference type="SAM" id="Phobius"/>
    </source>
</evidence>
<dbReference type="InterPro" id="IPR036259">
    <property type="entry name" value="MFS_trans_sf"/>
</dbReference>
<feature type="transmembrane region" description="Helical" evidence="7">
    <location>
        <begin position="321"/>
        <end position="345"/>
    </location>
</feature>
<feature type="transmembrane region" description="Helical" evidence="7">
    <location>
        <begin position="90"/>
        <end position="112"/>
    </location>
</feature>
<gene>
    <name evidence="9" type="ORF">GNP93_10785</name>
</gene>
<feature type="transmembrane region" description="Helical" evidence="7">
    <location>
        <begin position="151"/>
        <end position="174"/>
    </location>
</feature>
<dbReference type="Proteomes" id="UP000450917">
    <property type="component" value="Unassembled WGS sequence"/>
</dbReference>
<comment type="caution">
    <text evidence="9">The sequence shown here is derived from an EMBL/GenBank/DDBJ whole genome shotgun (WGS) entry which is preliminary data.</text>
</comment>
<evidence type="ECO:0000313" key="9">
    <source>
        <dbReference type="EMBL" id="MUG71169.1"/>
    </source>
</evidence>
<sequence>MLLYAAILFLVEFVRGAFLISFLPAYGVHRLGLSTAGVGIAVSVHYVTDTLIKCGAGYLLDRFSLRLIAPIGLACSLAGLLMMLAAPALWLLALAAALFGVGISPVWLGGLSRVDSKRRASHMGVIYTCWLAGLGSGPVAINFLLDRSYTAAYWLMIGLWGAALVLSLWLGAAGQDQVTGQLSLRRQLSLLGERLRAMKALLPGMMMQTTAASMLVPVMPGFAASNLGLSYSQYSLVLIAGGGLTMLGLIPMGKLSDRFGKRWFIVLGYSAFALALFGLTLTRSLGMAVLVASVLGISYAAVLPAWNAVLAQYVPKEQKGLGWGLFSSVEGIGVMIGPVLGGWIADRFSPAMSVLTSAGILGLLALYYLFVLFGALKLKMEA</sequence>
<evidence type="ECO:0000256" key="5">
    <source>
        <dbReference type="ARBA" id="ARBA00022989"/>
    </source>
</evidence>
<feature type="transmembrane region" description="Helical" evidence="7">
    <location>
        <begin position="231"/>
        <end position="251"/>
    </location>
</feature>
<dbReference type="PROSITE" id="PS50850">
    <property type="entry name" value="MFS"/>
    <property type="match status" value="1"/>
</dbReference>
<keyword evidence="2" id="KW-0813">Transport</keyword>
<dbReference type="InterPro" id="IPR050171">
    <property type="entry name" value="MFS_Transporters"/>
</dbReference>
<dbReference type="InterPro" id="IPR011701">
    <property type="entry name" value="MFS"/>
</dbReference>
<evidence type="ECO:0000256" key="4">
    <source>
        <dbReference type="ARBA" id="ARBA00022692"/>
    </source>
</evidence>
<organism evidence="9 10">
    <name type="scientific">Paenibacillus validus</name>
    <dbReference type="NCBI Taxonomy" id="44253"/>
    <lineage>
        <taxon>Bacteria</taxon>
        <taxon>Bacillati</taxon>
        <taxon>Bacillota</taxon>
        <taxon>Bacilli</taxon>
        <taxon>Bacillales</taxon>
        <taxon>Paenibacillaceae</taxon>
        <taxon>Paenibacillus</taxon>
    </lineage>
</organism>
<dbReference type="GO" id="GO:0005886">
    <property type="term" value="C:plasma membrane"/>
    <property type="evidence" value="ECO:0007669"/>
    <property type="project" value="UniProtKB-SubCell"/>
</dbReference>
<evidence type="ECO:0000256" key="3">
    <source>
        <dbReference type="ARBA" id="ARBA00022475"/>
    </source>
</evidence>
<dbReference type="CDD" id="cd17325">
    <property type="entry name" value="MFS_MdtG_SLC18_like"/>
    <property type="match status" value="1"/>
</dbReference>
<feature type="transmembrane region" description="Helical" evidence="7">
    <location>
        <begin position="263"/>
        <end position="281"/>
    </location>
</feature>
<feature type="transmembrane region" description="Helical" evidence="7">
    <location>
        <begin position="124"/>
        <end position="145"/>
    </location>
</feature>
<name>A0A7X3CTL8_9BACL</name>
<comment type="subcellular location">
    <subcellularLocation>
        <location evidence="1">Cell membrane</location>
        <topology evidence="1">Multi-pass membrane protein</topology>
    </subcellularLocation>
</comment>
<keyword evidence="4 7" id="KW-0812">Transmembrane</keyword>
<evidence type="ECO:0000256" key="1">
    <source>
        <dbReference type="ARBA" id="ARBA00004651"/>
    </source>
</evidence>
<proteinExistence type="predicted"/>
<feature type="domain" description="Major facilitator superfamily (MFS) profile" evidence="8">
    <location>
        <begin position="197"/>
        <end position="382"/>
    </location>
</feature>
<keyword evidence="6 7" id="KW-0472">Membrane</keyword>
<feature type="transmembrane region" description="Helical" evidence="7">
    <location>
        <begin position="351"/>
        <end position="376"/>
    </location>
</feature>
<dbReference type="PANTHER" id="PTHR23517">
    <property type="entry name" value="RESISTANCE PROTEIN MDTM, PUTATIVE-RELATED-RELATED"/>
    <property type="match status" value="1"/>
</dbReference>
<dbReference type="Pfam" id="PF07690">
    <property type="entry name" value="MFS_1"/>
    <property type="match status" value="2"/>
</dbReference>
<dbReference type="AlphaFoldDB" id="A0A7X3CTL8"/>
<evidence type="ECO:0000256" key="2">
    <source>
        <dbReference type="ARBA" id="ARBA00022448"/>
    </source>
</evidence>
<keyword evidence="10" id="KW-1185">Reference proteome</keyword>
<feature type="transmembrane region" description="Helical" evidence="7">
    <location>
        <begin position="64"/>
        <end position="84"/>
    </location>
</feature>
<protein>
    <submittedName>
        <fullName evidence="9">MFS transporter</fullName>
    </submittedName>
</protein>
<dbReference type="InterPro" id="IPR020846">
    <property type="entry name" value="MFS_dom"/>
</dbReference>
<keyword evidence="5 7" id="KW-1133">Transmembrane helix</keyword>
<evidence type="ECO:0000313" key="10">
    <source>
        <dbReference type="Proteomes" id="UP000450917"/>
    </source>
</evidence>
<reference evidence="9 10" key="1">
    <citation type="submission" date="2019-11" db="EMBL/GenBank/DDBJ databases">
        <title>Draft genome sequences of five Paenibacillus species of dairy origin.</title>
        <authorList>
            <person name="Olajide A.M."/>
            <person name="Chen S."/>
            <person name="Lapointe G."/>
        </authorList>
    </citation>
    <scope>NUCLEOTIDE SEQUENCE [LARGE SCALE GENOMIC DNA]</scope>
    <source>
        <strain evidence="9 10">2CS3</strain>
    </source>
</reference>
<accession>A0A7X3CTL8</accession>